<evidence type="ECO:0000313" key="3">
    <source>
        <dbReference type="Proteomes" id="UP000011910"/>
    </source>
</evidence>
<dbReference type="Proteomes" id="UP000011910">
    <property type="component" value="Unassembled WGS sequence"/>
</dbReference>
<gene>
    <name evidence="2" type="ORF">ADICEAN_03982</name>
</gene>
<keyword evidence="1" id="KW-0812">Transmembrane</keyword>
<keyword evidence="1" id="KW-1133">Transmembrane helix</keyword>
<name>M7N0Q7_9BACT</name>
<dbReference type="EMBL" id="AODQ01000170">
    <property type="protein sequence ID" value="EMR00897.1"/>
    <property type="molecule type" value="Genomic_DNA"/>
</dbReference>
<accession>M7N0Q7</accession>
<evidence type="ECO:0000313" key="2">
    <source>
        <dbReference type="EMBL" id="EMR00897.1"/>
    </source>
</evidence>
<dbReference type="AlphaFoldDB" id="M7N0Q7"/>
<sequence>MRLLPDQELIGLITERADDYRPEALQAAREVLRERKIDPQHLQEDYARSQAQPEELVQQRLAEGESLEAIVAQLHEQKLDSFDLLHEKEAEMVRTDPEEGARRKLQWKRIMGWFLLVLGSLRFYLGLPQVGLNAWTMKTLGFLLIGLWLLAKASGGLTPSNRERSA</sequence>
<reference evidence="2 3" key="1">
    <citation type="journal article" date="2013" name="Genome Announc.">
        <title>Draft Genome Sequence of Cesiribacter andamanensis Strain AMV16T, Isolated from a Soil Sample from a Mud Volcano in the Andaman Islands, India.</title>
        <authorList>
            <person name="Shivaji S."/>
            <person name="Ara S."/>
            <person name="Begum Z."/>
            <person name="Srinivas T.N."/>
            <person name="Singh A."/>
            <person name="Kumar Pinnaka A."/>
        </authorList>
    </citation>
    <scope>NUCLEOTIDE SEQUENCE [LARGE SCALE GENOMIC DNA]</scope>
    <source>
        <strain evidence="2 3">AMV16</strain>
    </source>
</reference>
<protein>
    <submittedName>
        <fullName evidence="2">Uncharacterized protein</fullName>
    </submittedName>
</protein>
<evidence type="ECO:0000256" key="1">
    <source>
        <dbReference type="SAM" id="Phobius"/>
    </source>
</evidence>
<organism evidence="2 3">
    <name type="scientific">Cesiribacter andamanensis AMV16</name>
    <dbReference type="NCBI Taxonomy" id="1279009"/>
    <lineage>
        <taxon>Bacteria</taxon>
        <taxon>Pseudomonadati</taxon>
        <taxon>Bacteroidota</taxon>
        <taxon>Cytophagia</taxon>
        <taxon>Cytophagales</taxon>
        <taxon>Cesiribacteraceae</taxon>
        <taxon>Cesiribacter</taxon>
    </lineage>
</organism>
<feature type="transmembrane region" description="Helical" evidence="1">
    <location>
        <begin position="110"/>
        <end position="127"/>
    </location>
</feature>
<comment type="caution">
    <text evidence="2">The sequence shown here is derived from an EMBL/GenBank/DDBJ whole genome shotgun (WGS) entry which is preliminary data.</text>
</comment>
<keyword evidence="3" id="KW-1185">Reference proteome</keyword>
<keyword evidence="1" id="KW-0472">Membrane</keyword>
<proteinExistence type="predicted"/>